<gene>
    <name evidence="4" type="ORF">CE91St55_27890</name>
    <name evidence="3" type="ORF">ERS852407_01756</name>
</gene>
<evidence type="ECO:0000256" key="2">
    <source>
        <dbReference type="SAM" id="SignalP"/>
    </source>
</evidence>
<dbReference type="PROSITE" id="PS51257">
    <property type="entry name" value="PROKAR_LIPOPROTEIN"/>
    <property type="match status" value="1"/>
</dbReference>
<feature type="region of interest" description="Disordered" evidence="1">
    <location>
        <begin position="36"/>
        <end position="61"/>
    </location>
</feature>
<sequence length="180" mass="19547">MKKRVRKLFLMASILCVVSLVVCACGGKKLEQIDAVETAPTQQPEESGETPSEEKASTLESFTENTFEKWEDSNPNLEGSIKELQEGQFTVVEAITEKADNGGDIVVSPGNGDDSEFNKVTVTYDENTIVAIQTIKNGGDSYEMSEATADFLSEGHMVKVWGTPSSNGLKATWICIVMVV</sequence>
<organism evidence="3 5">
    <name type="scientific">Hungatella hathewayi</name>
    <dbReference type="NCBI Taxonomy" id="154046"/>
    <lineage>
        <taxon>Bacteria</taxon>
        <taxon>Bacillati</taxon>
        <taxon>Bacillota</taxon>
        <taxon>Clostridia</taxon>
        <taxon>Lachnospirales</taxon>
        <taxon>Lachnospiraceae</taxon>
        <taxon>Hungatella</taxon>
    </lineage>
</organism>
<dbReference type="EMBL" id="BQNJ01000001">
    <property type="protein sequence ID" value="GKH00808.1"/>
    <property type="molecule type" value="Genomic_DNA"/>
</dbReference>
<reference evidence="4" key="2">
    <citation type="submission" date="2022-01" db="EMBL/GenBank/DDBJ databases">
        <title>Novel bile acid biosynthetic pathways are enriched in the microbiome of centenarians.</title>
        <authorList>
            <person name="Sato Y."/>
            <person name="Atarashi K."/>
            <person name="Plichta R.D."/>
            <person name="Arai Y."/>
            <person name="Sasajima S."/>
            <person name="Kearney M.S."/>
            <person name="Suda W."/>
            <person name="Takeshita K."/>
            <person name="Sasaki T."/>
            <person name="Okamoto S."/>
            <person name="Skelly N.A."/>
            <person name="Okamura Y."/>
            <person name="Vlamakis H."/>
            <person name="Li Y."/>
            <person name="Tanoue T."/>
            <person name="Takei H."/>
            <person name="Nittono H."/>
            <person name="Narushima S."/>
            <person name="Irie J."/>
            <person name="Itoh H."/>
            <person name="Moriya K."/>
            <person name="Sugiura Y."/>
            <person name="Suematsu M."/>
            <person name="Moritoki N."/>
            <person name="Shibata S."/>
            <person name="Littman R.D."/>
            <person name="Fischbach A.M."/>
            <person name="Uwamino Y."/>
            <person name="Inoue T."/>
            <person name="Honda A."/>
            <person name="Hattori M."/>
            <person name="Murai T."/>
            <person name="Xavier J.R."/>
            <person name="Hirose N."/>
            <person name="Honda K."/>
        </authorList>
    </citation>
    <scope>NUCLEOTIDE SEQUENCE</scope>
    <source>
        <strain evidence="4">CE91-St55</strain>
    </source>
</reference>
<dbReference type="RefSeq" id="WP_055654248.1">
    <property type="nucleotide sequence ID" value="NZ_BQNJ01000001.1"/>
</dbReference>
<dbReference type="EMBL" id="CYZE01000003">
    <property type="protein sequence ID" value="CUO05328.1"/>
    <property type="molecule type" value="Genomic_DNA"/>
</dbReference>
<feature type="signal peptide" evidence="2">
    <location>
        <begin position="1"/>
        <end position="24"/>
    </location>
</feature>
<dbReference type="AlphaFoldDB" id="A0A174C0N2"/>
<dbReference type="Proteomes" id="UP000095651">
    <property type="component" value="Unassembled WGS sequence"/>
</dbReference>
<evidence type="ECO:0000256" key="1">
    <source>
        <dbReference type="SAM" id="MobiDB-lite"/>
    </source>
</evidence>
<keyword evidence="2" id="KW-0732">Signal</keyword>
<dbReference type="Proteomes" id="UP001055091">
    <property type="component" value="Unassembled WGS sequence"/>
</dbReference>
<reference evidence="3 5" key="1">
    <citation type="submission" date="2015-09" db="EMBL/GenBank/DDBJ databases">
        <authorList>
            <consortium name="Pathogen Informatics"/>
        </authorList>
    </citation>
    <scope>NUCLEOTIDE SEQUENCE [LARGE SCALE GENOMIC DNA]</scope>
    <source>
        <strain evidence="3 5">2789STDY5608850</strain>
    </source>
</reference>
<protein>
    <recommendedName>
        <fullName evidence="6">Lipoprotein</fullName>
    </recommendedName>
</protein>
<name>A0A174C0N2_9FIRM</name>
<evidence type="ECO:0000313" key="3">
    <source>
        <dbReference type="EMBL" id="CUO05328.1"/>
    </source>
</evidence>
<dbReference type="GeneID" id="93151669"/>
<feature type="chain" id="PRO_5042333748" description="Lipoprotein" evidence="2">
    <location>
        <begin position="25"/>
        <end position="180"/>
    </location>
</feature>
<proteinExistence type="predicted"/>
<accession>A0A174C0N2</accession>
<evidence type="ECO:0000313" key="4">
    <source>
        <dbReference type="EMBL" id="GKH00808.1"/>
    </source>
</evidence>
<evidence type="ECO:0000313" key="5">
    <source>
        <dbReference type="Proteomes" id="UP000095651"/>
    </source>
</evidence>
<evidence type="ECO:0008006" key="6">
    <source>
        <dbReference type="Google" id="ProtNLM"/>
    </source>
</evidence>